<proteinExistence type="predicted"/>
<feature type="domain" description="YagK/YfjJ C-terminal" evidence="1">
    <location>
        <begin position="21"/>
        <end position="187"/>
    </location>
</feature>
<evidence type="ECO:0000313" key="3">
    <source>
        <dbReference type="Proteomes" id="UP000076008"/>
    </source>
</evidence>
<accession>A0A144SFP3</accession>
<dbReference type="GeneID" id="63140409"/>
<protein>
    <submittedName>
        <fullName evidence="2">Protein of uncharacterized function (DUF3296)</fullName>
    </submittedName>
</protein>
<evidence type="ECO:0000313" key="2">
    <source>
        <dbReference type="EMBL" id="CZW15822.1"/>
    </source>
</evidence>
<dbReference type="EMBL" id="FJXR01000032">
    <property type="protein sequence ID" value="CZW15822.1"/>
    <property type="molecule type" value="Genomic_DNA"/>
</dbReference>
<gene>
    <name evidence="2" type="ORF">SAMEA2273318_04156</name>
</gene>
<evidence type="ECO:0000259" key="1">
    <source>
        <dbReference type="Pfam" id="PF11726"/>
    </source>
</evidence>
<sequence>MSYTYDPYWQQRIADTFSCALNAYTRLLALRVDLRLPDTPAATDAAVISRFTDSLKARIDALQTRQRREGKRVWPTTLRFIWAREFGEIKGKKHYHAVLLLNRDTWCGPGDYKDPDSLAGMIKQAWCSALKVDAQAHAVLARFPASPVSWLTRGDGAQLQQALSQAAYLAKLETKITGDGERNFGCSRG</sequence>
<dbReference type="Proteomes" id="UP000076008">
    <property type="component" value="Unassembled WGS sequence"/>
</dbReference>
<dbReference type="Pfam" id="PF11726">
    <property type="entry name" value="YagK_YfjJ_C"/>
    <property type="match status" value="1"/>
</dbReference>
<reference evidence="2 3" key="1">
    <citation type="submission" date="2016-03" db="EMBL/GenBank/DDBJ databases">
        <authorList>
            <consortium name="Pathogen Informatics"/>
        </authorList>
    </citation>
    <scope>NUCLEOTIDE SEQUENCE [LARGE SCALE GENOMIC DNA]</scope>
    <source>
        <strain evidence="3">e1252</strain>
    </source>
</reference>
<dbReference type="RefSeq" id="WP_016154452.1">
    <property type="nucleotide sequence ID" value="NZ_FJXR01000032.1"/>
</dbReference>
<name>A0A144SFP3_ENTCL</name>
<dbReference type="AlphaFoldDB" id="A0A144SFP3"/>
<organism evidence="2 3">
    <name type="scientific">Enterobacter cloacae</name>
    <dbReference type="NCBI Taxonomy" id="550"/>
    <lineage>
        <taxon>Bacteria</taxon>
        <taxon>Pseudomonadati</taxon>
        <taxon>Pseudomonadota</taxon>
        <taxon>Gammaproteobacteria</taxon>
        <taxon>Enterobacterales</taxon>
        <taxon>Enterobacteriaceae</taxon>
        <taxon>Enterobacter</taxon>
        <taxon>Enterobacter cloacae complex</taxon>
    </lineage>
</organism>
<dbReference type="InterPro" id="IPR057271">
    <property type="entry name" value="YagK_YfjJ_C"/>
</dbReference>